<keyword evidence="2 5" id="KW-0378">Hydrolase</keyword>
<dbReference type="GO" id="GO:0016787">
    <property type="term" value="F:hydrolase activity"/>
    <property type="evidence" value="ECO:0007669"/>
    <property type="project" value="UniProtKB-KW"/>
</dbReference>
<dbReference type="PANTHER" id="PTHR43309:SF4">
    <property type="entry name" value="CARBOXYLTRANSFERASE DOMAIN-CONTAINING PROTEIN"/>
    <property type="match status" value="1"/>
</dbReference>
<organism evidence="5 7">
    <name type="scientific">Oceanimonas baumannii</name>
    <dbReference type="NCBI Taxonomy" id="129578"/>
    <lineage>
        <taxon>Bacteria</taxon>
        <taxon>Pseudomonadati</taxon>
        <taxon>Pseudomonadota</taxon>
        <taxon>Gammaproteobacteria</taxon>
        <taxon>Aeromonadales</taxon>
        <taxon>Aeromonadaceae</taxon>
        <taxon>Oceanimonas</taxon>
    </lineage>
</organism>
<evidence type="ECO:0000259" key="4">
    <source>
        <dbReference type="SMART" id="SM00797"/>
    </source>
</evidence>
<evidence type="ECO:0000313" key="8">
    <source>
        <dbReference type="Proteomes" id="UP000295058"/>
    </source>
</evidence>
<dbReference type="InterPro" id="IPR052708">
    <property type="entry name" value="PxpC"/>
</dbReference>
<dbReference type="InterPro" id="IPR029000">
    <property type="entry name" value="Cyclophilin-like_dom_sf"/>
</dbReference>
<protein>
    <submittedName>
        <fullName evidence="5">Allophanate hydrolase</fullName>
    </submittedName>
    <submittedName>
        <fullName evidence="6">Biotin-dependent carboxylase-like uncharacterized protein</fullName>
    </submittedName>
</protein>
<dbReference type="Proteomes" id="UP000243640">
    <property type="component" value="Unassembled WGS sequence"/>
</dbReference>
<dbReference type="GO" id="GO:0005524">
    <property type="term" value="F:ATP binding"/>
    <property type="evidence" value="ECO:0007669"/>
    <property type="project" value="UniProtKB-KW"/>
</dbReference>
<dbReference type="SMART" id="SM00797">
    <property type="entry name" value="AHS2"/>
    <property type="match status" value="1"/>
</dbReference>
<feature type="domain" description="Carboxyltransferase" evidence="4">
    <location>
        <begin position="24"/>
        <end position="306"/>
    </location>
</feature>
<sequence>MSLLIEKPGPLSTLQDAGRFGVRHLGVTQGGPADLHAWAWSNWLAGNAWGAAALEVTLGGLTLSAQQPCRLAITGADMQAQVNGQPLPHWQGVNLNSGDTLSLGMARAGIRAYLAVAGGFQAPLVLGSSACVVRDHLGGHQGDGRPLAAGDTLIFDEKMQGNALSRRLPAQEKRDYDDEPTLALLPGAQFRHFDDHSLIEALNRPWTVDPRSDRMGIRLQGSMLHCNIGSLISEGLTLGAVQVPPDGQPIVLLNDRQTIGGYPRLGTLTPLACARLAQCRPGQTLRLFTITAGEAQQAYREFRAQF</sequence>
<dbReference type="NCBIfam" id="TIGR00724">
    <property type="entry name" value="urea_amlyse_rel"/>
    <property type="match status" value="1"/>
</dbReference>
<dbReference type="Proteomes" id="UP000295058">
    <property type="component" value="Unassembled WGS sequence"/>
</dbReference>
<dbReference type="AlphaFoldDB" id="A0A235CGS1"/>
<dbReference type="RefSeq" id="WP_094278738.1">
    <property type="nucleotide sequence ID" value="NZ_NQJF01000009.1"/>
</dbReference>
<reference evidence="6 8" key="2">
    <citation type="submission" date="2019-03" db="EMBL/GenBank/DDBJ databases">
        <title>Genomic Encyclopedia of Archaeal and Bacterial Type Strains, Phase II (KMG-II): from individual species to whole genera.</title>
        <authorList>
            <person name="Goeker M."/>
        </authorList>
    </citation>
    <scope>NUCLEOTIDE SEQUENCE [LARGE SCALE GENOMIC DNA]</scope>
    <source>
        <strain evidence="6 8">DSM 15594</strain>
    </source>
</reference>
<keyword evidence="8" id="KW-1185">Reference proteome</keyword>
<keyword evidence="1" id="KW-0547">Nucleotide-binding</keyword>
<evidence type="ECO:0000256" key="1">
    <source>
        <dbReference type="ARBA" id="ARBA00022741"/>
    </source>
</evidence>
<name>A0A235CGS1_9GAMM</name>
<dbReference type="Pfam" id="PF02626">
    <property type="entry name" value="CT_A_B"/>
    <property type="match status" value="1"/>
</dbReference>
<keyword evidence="3" id="KW-0067">ATP-binding</keyword>
<comment type="caution">
    <text evidence="5">The sequence shown here is derived from an EMBL/GenBank/DDBJ whole genome shotgun (WGS) entry which is preliminary data.</text>
</comment>
<evidence type="ECO:0000313" key="6">
    <source>
        <dbReference type="EMBL" id="TDW55861.1"/>
    </source>
</evidence>
<evidence type="ECO:0000313" key="5">
    <source>
        <dbReference type="EMBL" id="OYD23666.1"/>
    </source>
</evidence>
<dbReference type="PANTHER" id="PTHR43309">
    <property type="entry name" value="5-OXOPROLINASE SUBUNIT C"/>
    <property type="match status" value="1"/>
</dbReference>
<evidence type="ECO:0000313" key="7">
    <source>
        <dbReference type="Proteomes" id="UP000243640"/>
    </source>
</evidence>
<accession>A0A235CGS1</accession>
<proteinExistence type="predicted"/>
<dbReference type="EMBL" id="SODO01000016">
    <property type="protein sequence ID" value="TDW55861.1"/>
    <property type="molecule type" value="Genomic_DNA"/>
</dbReference>
<gene>
    <name evidence="5" type="ORF">B6S09_12065</name>
    <name evidence="6" type="ORF">LY04_03188</name>
</gene>
<dbReference type="Gene3D" id="2.40.100.10">
    <property type="entry name" value="Cyclophilin-like"/>
    <property type="match status" value="1"/>
</dbReference>
<dbReference type="InterPro" id="IPR003778">
    <property type="entry name" value="CT_A_B"/>
</dbReference>
<evidence type="ECO:0000256" key="3">
    <source>
        <dbReference type="ARBA" id="ARBA00022840"/>
    </source>
</evidence>
<reference evidence="5 7" key="1">
    <citation type="submission" date="2017-08" db="EMBL/GenBank/DDBJ databases">
        <title>Draft Genome Sequence of the Marine Bacterium Oceanimonas baumannii ATCC 700832.</title>
        <authorList>
            <person name="Mcclelland W.D."/>
            <person name="Brennan M.A."/>
            <person name="Trachtenberg A.M."/>
            <person name="Maclea K.S."/>
        </authorList>
    </citation>
    <scope>NUCLEOTIDE SEQUENCE [LARGE SCALE GENOMIC DNA]</scope>
    <source>
        <strain evidence="5 7">ATCC 700832</strain>
    </source>
</reference>
<evidence type="ECO:0000256" key="2">
    <source>
        <dbReference type="ARBA" id="ARBA00022801"/>
    </source>
</evidence>
<dbReference type="OrthoDB" id="9768696at2"/>
<dbReference type="EMBL" id="NQJF01000009">
    <property type="protein sequence ID" value="OYD23666.1"/>
    <property type="molecule type" value="Genomic_DNA"/>
</dbReference>